<keyword evidence="2" id="KW-0238">DNA-binding</keyword>
<dbReference type="InterPro" id="IPR018060">
    <property type="entry name" value="HTH_AraC"/>
</dbReference>
<dbReference type="InterPro" id="IPR018062">
    <property type="entry name" value="HTH_AraC-typ_CS"/>
</dbReference>
<evidence type="ECO:0000313" key="5">
    <source>
        <dbReference type="EMBL" id="MDN3705844.1"/>
    </source>
</evidence>
<dbReference type="Pfam" id="PF12833">
    <property type="entry name" value="HTH_18"/>
    <property type="match status" value="1"/>
</dbReference>
<accession>A0ABT8CMV2</accession>
<comment type="caution">
    <text evidence="5">The sequence shown here is derived from an EMBL/GenBank/DDBJ whole genome shotgun (WGS) entry which is preliminary data.</text>
</comment>
<dbReference type="SUPFAM" id="SSF46689">
    <property type="entry name" value="Homeodomain-like"/>
    <property type="match status" value="1"/>
</dbReference>
<dbReference type="Proteomes" id="UP001242368">
    <property type="component" value="Unassembled WGS sequence"/>
</dbReference>
<dbReference type="InterPro" id="IPR020449">
    <property type="entry name" value="Tscrpt_reg_AraC-type_HTH"/>
</dbReference>
<keyword evidence="1" id="KW-0805">Transcription regulation</keyword>
<dbReference type="PANTHER" id="PTHR43280">
    <property type="entry name" value="ARAC-FAMILY TRANSCRIPTIONAL REGULATOR"/>
    <property type="match status" value="1"/>
</dbReference>
<gene>
    <name evidence="5" type="ORF">QW060_01735</name>
</gene>
<dbReference type="PANTHER" id="PTHR43280:SF2">
    <property type="entry name" value="HTH-TYPE TRANSCRIPTIONAL REGULATOR EXSA"/>
    <property type="match status" value="1"/>
</dbReference>
<evidence type="ECO:0000256" key="3">
    <source>
        <dbReference type="ARBA" id="ARBA00023163"/>
    </source>
</evidence>
<keyword evidence="3" id="KW-0804">Transcription</keyword>
<dbReference type="SMART" id="SM00342">
    <property type="entry name" value="HTH_ARAC"/>
    <property type="match status" value="1"/>
</dbReference>
<dbReference type="EMBL" id="JAUFQU010000001">
    <property type="protein sequence ID" value="MDN3705844.1"/>
    <property type="molecule type" value="Genomic_DNA"/>
</dbReference>
<dbReference type="PROSITE" id="PS00041">
    <property type="entry name" value="HTH_ARAC_FAMILY_1"/>
    <property type="match status" value="1"/>
</dbReference>
<sequence>MKTIPYRLNATLDWVEDFAIAMGATIEGQLVNIATDEMKGVCYFSQIDPQVSSMIMDIKYDQTVSFTLRNNDASFLGLYFNITDIELDFLIDGNPQSSGKWKYRFSIFDGSLDSDFAIKENSSVYTLCIFIKKNFLINYLDKMTAFKPGIKDFFDPQKNTITRIDRISEESLSRILELRRIPYEAPFYDYIYKSTVYALIGDCIDQFSQGNAPVVSKMSSEDVYRINITMELLIQSLHDDFPGIEPLAKIAFMSPTKYKMLFKKITGLSVKSFFIKNKIELAKNLLETEDTDVNELSSRLNYQSVSYFIKRFKEYYGMTPKEFVKQLHSV</sequence>
<name>A0ABT8CMV2_9FLAO</name>
<dbReference type="RefSeq" id="WP_290361993.1">
    <property type="nucleotide sequence ID" value="NZ_JAUFQU010000001.1"/>
</dbReference>
<dbReference type="Gene3D" id="1.10.10.60">
    <property type="entry name" value="Homeodomain-like"/>
    <property type="match status" value="1"/>
</dbReference>
<evidence type="ECO:0000256" key="1">
    <source>
        <dbReference type="ARBA" id="ARBA00023015"/>
    </source>
</evidence>
<evidence type="ECO:0000259" key="4">
    <source>
        <dbReference type="PROSITE" id="PS01124"/>
    </source>
</evidence>
<proteinExistence type="predicted"/>
<evidence type="ECO:0000256" key="2">
    <source>
        <dbReference type="ARBA" id="ARBA00023125"/>
    </source>
</evidence>
<dbReference type="PROSITE" id="PS01124">
    <property type="entry name" value="HTH_ARAC_FAMILY_2"/>
    <property type="match status" value="1"/>
</dbReference>
<feature type="domain" description="HTH araC/xylS-type" evidence="4">
    <location>
        <begin position="227"/>
        <end position="326"/>
    </location>
</feature>
<keyword evidence="6" id="KW-1185">Reference proteome</keyword>
<reference evidence="6" key="1">
    <citation type="journal article" date="2019" name="Int. J. Syst. Evol. Microbiol.">
        <title>The Global Catalogue of Microorganisms (GCM) 10K type strain sequencing project: providing services to taxonomists for standard genome sequencing and annotation.</title>
        <authorList>
            <consortium name="The Broad Institute Genomics Platform"/>
            <consortium name="The Broad Institute Genome Sequencing Center for Infectious Disease"/>
            <person name="Wu L."/>
            <person name="Ma J."/>
        </authorList>
    </citation>
    <scope>NUCLEOTIDE SEQUENCE [LARGE SCALE GENOMIC DNA]</scope>
    <source>
        <strain evidence="6">CECT 7184</strain>
    </source>
</reference>
<organism evidence="5 6">
    <name type="scientific">Paenimyroides ceti</name>
    <dbReference type="NCBI Taxonomy" id="395087"/>
    <lineage>
        <taxon>Bacteria</taxon>
        <taxon>Pseudomonadati</taxon>
        <taxon>Bacteroidota</taxon>
        <taxon>Flavobacteriia</taxon>
        <taxon>Flavobacteriales</taxon>
        <taxon>Flavobacteriaceae</taxon>
        <taxon>Paenimyroides</taxon>
    </lineage>
</organism>
<evidence type="ECO:0000313" key="6">
    <source>
        <dbReference type="Proteomes" id="UP001242368"/>
    </source>
</evidence>
<protein>
    <submittedName>
        <fullName evidence="5">AraC family transcriptional regulator</fullName>
    </submittedName>
</protein>
<dbReference type="InterPro" id="IPR009057">
    <property type="entry name" value="Homeodomain-like_sf"/>
</dbReference>
<dbReference type="PRINTS" id="PR00032">
    <property type="entry name" value="HTHARAC"/>
</dbReference>